<reference evidence="1" key="1">
    <citation type="journal article" date="2021" name="Sci. Adv.">
        <title>The American lobster genome reveals insights on longevity, neural, and immune adaptations.</title>
        <authorList>
            <person name="Polinski J.M."/>
            <person name="Zimin A.V."/>
            <person name="Clark K.F."/>
            <person name="Kohn A.B."/>
            <person name="Sadowski N."/>
            <person name="Timp W."/>
            <person name="Ptitsyn A."/>
            <person name="Khanna P."/>
            <person name="Romanova D.Y."/>
            <person name="Williams P."/>
            <person name="Greenwood S.J."/>
            <person name="Moroz L.L."/>
            <person name="Walt D.R."/>
            <person name="Bodnar A.G."/>
        </authorList>
    </citation>
    <scope>NUCLEOTIDE SEQUENCE</scope>
    <source>
        <strain evidence="1">GMGI-L3</strain>
    </source>
</reference>
<accession>A0A8J5K608</accession>
<evidence type="ECO:0000313" key="1">
    <source>
        <dbReference type="EMBL" id="KAG7165609.1"/>
    </source>
</evidence>
<comment type="caution">
    <text evidence="1">The sequence shown here is derived from an EMBL/GenBank/DDBJ whole genome shotgun (WGS) entry which is preliminary data.</text>
</comment>
<dbReference type="Proteomes" id="UP000747542">
    <property type="component" value="Unassembled WGS sequence"/>
</dbReference>
<gene>
    <name evidence="1" type="ORF">Hamer_G013108</name>
</gene>
<dbReference type="AlphaFoldDB" id="A0A8J5K608"/>
<organism evidence="1 2">
    <name type="scientific">Homarus americanus</name>
    <name type="common">American lobster</name>
    <dbReference type="NCBI Taxonomy" id="6706"/>
    <lineage>
        <taxon>Eukaryota</taxon>
        <taxon>Metazoa</taxon>
        <taxon>Ecdysozoa</taxon>
        <taxon>Arthropoda</taxon>
        <taxon>Crustacea</taxon>
        <taxon>Multicrustacea</taxon>
        <taxon>Malacostraca</taxon>
        <taxon>Eumalacostraca</taxon>
        <taxon>Eucarida</taxon>
        <taxon>Decapoda</taxon>
        <taxon>Pleocyemata</taxon>
        <taxon>Astacidea</taxon>
        <taxon>Nephropoidea</taxon>
        <taxon>Nephropidae</taxon>
        <taxon>Homarus</taxon>
    </lineage>
</organism>
<proteinExistence type="predicted"/>
<dbReference type="EMBL" id="JAHLQT010024020">
    <property type="protein sequence ID" value="KAG7165609.1"/>
    <property type="molecule type" value="Genomic_DNA"/>
</dbReference>
<sequence length="131" mass="14461">MASTVLQNSWILDFKLWPAEYTGNEGFGDTAVGVLAQSLEKALREAEVDPTKLEDECAVLKCSLYKKSTISPVSQLSWQQINESYKENCGSFFHLVDLLLSIPTSSAGCLTWLQSGQAHQDRLAQFSPMTA</sequence>
<evidence type="ECO:0000313" key="2">
    <source>
        <dbReference type="Proteomes" id="UP000747542"/>
    </source>
</evidence>
<protein>
    <submittedName>
        <fullName evidence="1">Uncharacterized protein</fullName>
    </submittedName>
</protein>
<keyword evidence="2" id="KW-1185">Reference proteome</keyword>
<name>A0A8J5K608_HOMAM</name>